<evidence type="ECO:0000256" key="1">
    <source>
        <dbReference type="SAM" id="Phobius"/>
    </source>
</evidence>
<accession>A0A7T0BZ46</accession>
<dbReference type="KEGG" id="nli:G3M70_17720"/>
<dbReference type="Pfam" id="PF04069">
    <property type="entry name" value="OpuAC"/>
    <property type="match status" value="1"/>
</dbReference>
<feature type="transmembrane region" description="Helical" evidence="1">
    <location>
        <begin position="54"/>
        <end position="73"/>
    </location>
</feature>
<evidence type="ECO:0000313" key="4">
    <source>
        <dbReference type="Proteomes" id="UP000594688"/>
    </source>
</evidence>
<protein>
    <recommendedName>
        <fullName evidence="2">ABC-type glycine betaine transport system substrate-binding domain-containing protein</fullName>
    </recommendedName>
</protein>
<organism evidence="3 4">
    <name type="scientific">Candidatus Nitronauta litoralis</name>
    <dbReference type="NCBI Taxonomy" id="2705533"/>
    <lineage>
        <taxon>Bacteria</taxon>
        <taxon>Pseudomonadati</taxon>
        <taxon>Nitrospinota/Tectimicrobiota group</taxon>
        <taxon>Nitrospinota</taxon>
        <taxon>Nitrospinia</taxon>
        <taxon>Nitrospinales</taxon>
        <taxon>Nitrospinaceae</taxon>
        <taxon>Candidatus Nitronauta</taxon>
    </lineage>
</organism>
<keyword evidence="1" id="KW-0812">Transmembrane</keyword>
<feature type="domain" description="ABC-type glycine betaine transport system substrate-binding" evidence="2">
    <location>
        <begin position="176"/>
        <end position="415"/>
    </location>
</feature>
<gene>
    <name evidence="3" type="ORF">G3M70_17720</name>
</gene>
<dbReference type="Proteomes" id="UP000594688">
    <property type="component" value="Chromosome"/>
</dbReference>
<sequence length="423" mass="48374">MNDSPISNRKSNQGSPDLLEKIVITFVIAMELLILFLLVQELRESGFRATDKVLILLGIAFIPVLFEIIRRFLRVSKFVNFKVGELEVNINRAVDEKVQLRTKTLERDLEGKLSTAEQALYPILGGPNHFAKDRLDKGTLIISSKDFPANIVAVKLLTSFLKYEKQEGRLKINEINEIIPIGGTLTNYAAIKNGWVDLIIDYTGTGCLFFNVNYHTDNGEIKTEESILDTLREVGRERFQSQWFKPIGTMTNYCLVVKEEAAKESKQKITKISDLEFLEKDKPVRLATDFEFSKRQDGFLGLKERYNHFGFETVVCSFKERYEYLEYGKAEVGLGHTTDSEIQENGLRILEDDKEFFPNYSEVPIARLDALKFIEGLEDALNKFSTLGIKNKHLTRLIKNYNRDSSSIDKRASDVIKELTANQ</sequence>
<evidence type="ECO:0000259" key="2">
    <source>
        <dbReference type="Pfam" id="PF04069"/>
    </source>
</evidence>
<dbReference type="Gene3D" id="3.40.190.10">
    <property type="entry name" value="Periplasmic binding protein-like II"/>
    <property type="match status" value="1"/>
</dbReference>
<name>A0A7T0BZ46_9BACT</name>
<dbReference type="InterPro" id="IPR007210">
    <property type="entry name" value="ABC_Gly_betaine_transp_sub-bd"/>
</dbReference>
<dbReference type="AlphaFoldDB" id="A0A7T0BZ46"/>
<proteinExistence type="predicted"/>
<dbReference type="GO" id="GO:0022857">
    <property type="term" value="F:transmembrane transporter activity"/>
    <property type="evidence" value="ECO:0007669"/>
    <property type="project" value="InterPro"/>
</dbReference>
<evidence type="ECO:0000313" key="3">
    <source>
        <dbReference type="EMBL" id="QPJ63609.1"/>
    </source>
</evidence>
<dbReference type="GO" id="GO:0043190">
    <property type="term" value="C:ATP-binding cassette (ABC) transporter complex"/>
    <property type="evidence" value="ECO:0007669"/>
    <property type="project" value="InterPro"/>
</dbReference>
<dbReference type="EMBL" id="CP048685">
    <property type="protein sequence ID" value="QPJ63609.1"/>
    <property type="molecule type" value="Genomic_DNA"/>
</dbReference>
<reference evidence="3 4" key="1">
    <citation type="submission" date="2020-02" db="EMBL/GenBank/DDBJ databases">
        <title>Genomic and physiological characterization of two novel Nitrospinaceae genera.</title>
        <authorList>
            <person name="Mueller A.J."/>
            <person name="Jung M.-Y."/>
            <person name="Strachan C.R."/>
            <person name="Herbold C.W."/>
            <person name="Kirkegaard R.H."/>
            <person name="Daims H."/>
        </authorList>
    </citation>
    <scope>NUCLEOTIDE SEQUENCE [LARGE SCALE GENOMIC DNA]</scope>
    <source>
        <strain evidence="3">EB</strain>
    </source>
</reference>
<dbReference type="SUPFAM" id="SSF53850">
    <property type="entry name" value="Periplasmic binding protein-like II"/>
    <property type="match status" value="1"/>
</dbReference>
<keyword evidence="1" id="KW-0472">Membrane</keyword>
<feature type="transmembrane region" description="Helical" evidence="1">
    <location>
        <begin position="22"/>
        <end position="42"/>
    </location>
</feature>
<keyword evidence="1" id="KW-1133">Transmembrane helix</keyword>
<dbReference type="Gene3D" id="3.40.190.120">
    <property type="entry name" value="Osmoprotection protein (prox), domain 2"/>
    <property type="match status" value="1"/>
</dbReference>